<organism evidence="2 3">
    <name type="scientific">Parvularcula bermudensis (strain ATCC BAA-594 / HTCC2503 / KCTC 12087)</name>
    <dbReference type="NCBI Taxonomy" id="314260"/>
    <lineage>
        <taxon>Bacteria</taxon>
        <taxon>Pseudomonadati</taxon>
        <taxon>Pseudomonadota</taxon>
        <taxon>Alphaproteobacteria</taxon>
        <taxon>Parvularculales</taxon>
        <taxon>Parvularculaceae</taxon>
        <taxon>Parvularcula</taxon>
    </lineage>
</organism>
<sequence length="38" mass="4192">MKTMIGLLTRNDALTSAGRSDRAEALVHHSLGRRGSRR</sequence>
<dbReference type="HOGENOM" id="CLU_3331110_0_0_5"/>
<proteinExistence type="predicted"/>
<evidence type="ECO:0000313" key="2">
    <source>
        <dbReference type="EMBL" id="ADM10067.1"/>
    </source>
</evidence>
<dbReference type="STRING" id="314260.PB2503_10074"/>
<reference evidence="3" key="1">
    <citation type="submission" date="2010-08" db="EMBL/GenBank/DDBJ databases">
        <title>Genome sequence of Parvularcula bermudensis HTCC2503.</title>
        <authorList>
            <person name="Kang D.-M."/>
            <person name="Oh H.-M."/>
            <person name="Cho J.-C."/>
        </authorList>
    </citation>
    <scope>NUCLEOTIDE SEQUENCE [LARGE SCALE GENOMIC DNA]</scope>
    <source>
        <strain evidence="3">ATCC BAA-594 / HTCC2503 / KCTC 12087</strain>
    </source>
</reference>
<dbReference type="EMBL" id="CP002156">
    <property type="protein sequence ID" value="ADM10067.1"/>
    <property type="molecule type" value="Genomic_DNA"/>
</dbReference>
<dbReference type="AlphaFoldDB" id="E0TEX4"/>
<name>E0TEX4_PARBH</name>
<gene>
    <name evidence="2" type="ordered locus">PB2503_10074</name>
</gene>
<keyword evidence="3" id="KW-1185">Reference proteome</keyword>
<reference evidence="2 3" key="2">
    <citation type="journal article" date="2011" name="J. Bacteriol.">
        <title>Complete genome sequence of strain HTCC2503T of Parvularcula bermudensis, the type species of the order "Parvularculales" in the class Alphaproteobacteria.</title>
        <authorList>
            <person name="Oh H.M."/>
            <person name="Kang I."/>
            <person name="Vergin K.L."/>
            <person name="Kang D."/>
            <person name="Rhee K.H."/>
            <person name="Giovannoni S.J."/>
            <person name="Cho J.C."/>
        </authorList>
    </citation>
    <scope>NUCLEOTIDE SEQUENCE [LARGE SCALE GENOMIC DNA]</scope>
    <source>
        <strain evidence="3">ATCC BAA-594 / HTCC2503 / KCTC 12087</strain>
    </source>
</reference>
<feature type="region of interest" description="Disordered" evidence="1">
    <location>
        <begin position="17"/>
        <end position="38"/>
    </location>
</feature>
<protein>
    <submittedName>
        <fullName evidence="2">Uncharacterized protein</fullName>
    </submittedName>
</protein>
<evidence type="ECO:0000256" key="1">
    <source>
        <dbReference type="SAM" id="MobiDB-lite"/>
    </source>
</evidence>
<evidence type="ECO:0000313" key="3">
    <source>
        <dbReference type="Proteomes" id="UP000001302"/>
    </source>
</evidence>
<dbReference type="Proteomes" id="UP000001302">
    <property type="component" value="Chromosome"/>
</dbReference>
<accession>E0TEX4</accession>
<dbReference type="KEGG" id="pbr:PB2503_10074"/>